<comment type="similarity">
    <text evidence="3 10">Belongs to the cytochrome c oxidase bacterial subunit CtaF family.</text>
</comment>
<evidence type="ECO:0000256" key="9">
    <source>
        <dbReference type="ARBA" id="ARBA00047816"/>
    </source>
</evidence>
<dbReference type="EMBL" id="PIPF01000007">
    <property type="protein sequence ID" value="RWU83798.1"/>
    <property type="molecule type" value="Genomic_DNA"/>
</dbReference>
<dbReference type="GO" id="GO:0004129">
    <property type="term" value="F:cytochrome-c oxidase activity"/>
    <property type="evidence" value="ECO:0007669"/>
    <property type="project" value="UniProtKB-EC"/>
</dbReference>
<dbReference type="Pfam" id="PF12270">
    <property type="entry name" value="Cyt_c_ox_IV"/>
    <property type="match status" value="1"/>
</dbReference>
<comment type="function">
    <text evidence="1 10">Part of cytochrome c oxidase, its function is unknown.</text>
</comment>
<dbReference type="EC" id="7.1.1.9" evidence="10"/>
<dbReference type="AlphaFoldDB" id="A0A444B5X6"/>
<evidence type="ECO:0000313" key="12">
    <source>
        <dbReference type="EMBL" id="RWU83798.1"/>
    </source>
</evidence>
<proteinExistence type="inferred from homology"/>
<evidence type="ECO:0000313" key="13">
    <source>
        <dbReference type="Proteomes" id="UP000288711"/>
    </source>
</evidence>
<keyword evidence="7 11" id="KW-1133">Transmembrane helix</keyword>
<feature type="transmembrane region" description="Helical" evidence="11">
    <location>
        <begin position="96"/>
        <end position="124"/>
    </location>
</feature>
<evidence type="ECO:0000256" key="1">
    <source>
        <dbReference type="ARBA" id="ARBA00002536"/>
    </source>
</evidence>
<comment type="caution">
    <text evidence="12">The sequence shown here is derived from an EMBL/GenBank/DDBJ whole genome shotgun (WGS) entry which is preliminary data.</text>
</comment>
<keyword evidence="8 10" id="KW-0472">Membrane</keyword>
<dbReference type="PIRSF" id="PIRSF017385">
    <property type="entry name" value="CtaF"/>
    <property type="match status" value="1"/>
</dbReference>
<dbReference type="GO" id="GO:0005886">
    <property type="term" value="C:plasma membrane"/>
    <property type="evidence" value="ECO:0007669"/>
    <property type="project" value="UniProtKB-SubCell"/>
</dbReference>
<comment type="catalytic activity">
    <reaction evidence="9 10">
        <text>4 Fe(II)-[cytochrome c] + O2 + 8 H(+)(in) = 4 Fe(III)-[cytochrome c] + 2 H2O + 4 H(+)(out)</text>
        <dbReference type="Rhea" id="RHEA:11436"/>
        <dbReference type="Rhea" id="RHEA-COMP:10350"/>
        <dbReference type="Rhea" id="RHEA-COMP:14399"/>
        <dbReference type="ChEBI" id="CHEBI:15377"/>
        <dbReference type="ChEBI" id="CHEBI:15378"/>
        <dbReference type="ChEBI" id="CHEBI:15379"/>
        <dbReference type="ChEBI" id="CHEBI:29033"/>
        <dbReference type="ChEBI" id="CHEBI:29034"/>
        <dbReference type="EC" id="7.1.1.9"/>
    </reaction>
</comment>
<evidence type="ECO:0000256" key="8">
    <source>
        <dbReference type="ARBA" id="ARBA00023136"/>
    </source>
</evidence>
<organism evidence="12 13">
    <name type="scientific">Janibacter hoylei PVAS-1</name>
    <dbReference type="NCBI Taxonomy" id="1210046"/>
    <lineage>
        <taxon>Bacteria</taxon>
        <taxon>Bacillati</taxon>
        <taxon>Actinomycetota</taxon>
        <taxon>Actinomycetes</taxon>
        <taxon>Micrococcales</taxon>
        <taxon>Intrasporangiaceae</taxon>
        <taxon>Janibacter</taxon>
    </lineage>
</organism>
<evidence type="ECO:0000256" key="3">
    <source>
        <dbReference type="ARBA" id="ARBA00006870"/>
    </source>
</evidence>
<feature type="transmembrane region" description="Helical" evidence="11">
    <location>
        <begin position="7"/>
        <end position="25"/>
    </location>
</feature>
<dbReference type="GO" id="GO:0022900">
    <property type="term" value="P:electron transport chain"/>
    <property type="evidence" value="ECO:0007669"/>
    <property type="project" value="InterPro"/>
</dbReference>
<accession>A0A444B5X6</accession>
<sequence length="133" mass="14792">MKTEVNFFAGIGIFFAAVAAWYGLWTDWSEPVGWVALFLSAGMGLMIAFFLWNTARKLPARPDDDEDGEIEMAEGPYGAFAPYSWWPLWLSLSGSIIFLGVAVGLWVAAFGVILGVWALCGWVFEYYKGEHAH</sequence>
<protein>
    <recommendedName>
        <fullName evidence="10">Cytochrome c oxidase polypeptide 4</fullName>
        <ecNumber evidence="10">7.1.1.9</ecNumber>
    </recommendedName>
    <alternativeName>
        <fullName evidence="10">Cytochrome aa3 subunit 4</fullName>
    </alternativeName>
    <alternativeName>
        <fullName evidence="10">Cytochrome c oxidase polypeptide IV</fullName>
    </alternativeName>
</protein>
<feature type="transmembrane region" description="Helical" evidence="11">
    <location>
        <begin position="31"/>
        <end position="52"/>
    </location>
</feature>
<reference evidence="12 13" key="1">
    <citation type="journal article" date="2009" name="Int. J. Syst. Evol. Microbiol.">
        <title>Janibacter hoylei sp. nov., Bacillus isronensis sp. nov. and Bacillus aryabhattai sp. nov., isolated from cryotubes used for collecting air from the upper atmosphere.</title>
        <authorList>
            <person name="Shivaji S."/>
            <person name="Chaturvedi P."/>
            <person name="Begum Z."/>
            <person name="Pindi P.K."/>
            <person name="Manorama R."/>
            <person name="Padmanaban D.A."/>
            <person name="Shouche Y.S."/>
            <person name="Pawar S."/>
            <person name="Vaishampayan P."/>
            <person name="Dutt C.B."/>
            <person name="Datta G.N."/>
            <person name="Manchanda R.K."/>
            <person name="Rao U.R."/>
            <person name="Bhargava P.M."/>
            <person name="Narlikar J.V."/>
        </authorList>
    </citation>
    <scope>NUCLEOTIDE SEQUENCE [LARGE SCALE GENOMIC DNA]</scope>
    <source>
        <strain evidence="12 13">PVAS-1</strain>
    </source>
</reference>
<keyword evidence="13" id="KW-1185">Reference proteome</keyword>
<name>A0A444B5X6_9MICO</name>
<dbReference type="RefSeq" id="WP_128277140.1">
    <property type="nucleotide sequence ID" value="NZ_ALWX01000068.1"/>
</dbReference>
<evidence type="ECO:0000256" key="7">
    <source>
        <dbReference type="ARBA" id="ARBA00022989"/>
    </source>
</evidence>
<evidence type="ECO:0000256" key="6">
    <source>
        <dbReference type="ARBA" id="ARBA00022967"/>
    </source>
</evidence>
<evidence type="ECO:0000256" key="4">
    <source>
        <dbReference type="ARBA" id="ARBA00022475"/>
    </source>
</evidence>
<evidence type="ECO:0000256" key="5">
    <source>
        <dbReference type="ARBA" id="ARBA00022692"/>
    </source>
</evidence>
<dbReference type="Proteomes" id="UP000288711">
    <property type="component" value="Unassembled WGS sequence"/>
</dbReference>
<evidence type="ECO:0000256" key="2">
    <source>
        <dbReference type="ARBA" id="ARBA00004651"/>
    </source>
</evidence>
<dbReference type="OrthoDB" id="5244617at2"/>
<comment type="subcellular location">
    <subcellularLocation>
        <location evidence="2">Cell membrane</location>
        <topology evidence="2">Multi-pass membrane protein</topology>
    </subcellularLocation>
</comment>
<keyword evidence="6 10" id="KW-1278">Translocase</keyword>
<evidence type="ECO:0000256" key="11">
    <source>
        <dbReference type="SAM" id="Phobius"/>
    </source>
</evidence>
<gene>
    <name evidence="12" type="ORF">CWN80_08695</name>
</gene>
<comment type="subunit">
    <text evidence="10">Associates with subunits I, II and III to form cytochrome c oxidase.</text>
</comment>
<keyword evidence="5 11" id="KW-0812">Transmembrane</keyword>
<keyword evidence="4 10" id="KW-1003">Cell membrane</keyword>
<evidence type="ECO:0000256" key="10">
    <source>
        <dbReference type="PIRNR" id="PIRNR017385"/>
    </source>
</evidence>
<dbReference type="InterPro" id="IPR021050">
    <property type="entry name" value="Cyt_c_oxidase_su4_actinobac"/>
</dbReference>